<dbReference type="Ensembl" id="ENSACIT00000001871.1">
    <property type="protein sequence ID" value="ENSACIP00000001795.1"/>
    <property type="gene ID" value="ENSACIG00000001475.1"/>
</dbReference>
<dbReference type="InterPro" id="IPR027417">
    <property type="entry name" value="P-loop_NTPase"/>
</dbReference>
<dbReference type="STRING" id="61819.ENSACIP00000001795"/>
<dbReference type="SUPFAM" id="SSF52540">
    <property type="entry name" value="P-loop containing nucleoside triphosphate hydrolases"/>
    <property type="match status" value="1"/>
</dbReference>
<reference evidence="5" key="2">
    <citation type="submission" date="2025-09" db="UniProtKB">
        <authorList>
            <consortium name="Ensembl"/>
        </authorList>
    </citation>
    <scope>IDENTIFICATION</scope>
</reference>
<dbReference type="AlphaFoldDB" id="A0A3Q0QWM8"/>
<evidence type="ECO:0000256" key="1">
    <source>
        <dbReference type="ARBA" id="ARBA00022741"/>
    </source>
</evidence>
<sequence>DSFKMENSAVTVAVRVRPFKKSLQVIFMNGQETVQMVYVTLAKPLLLREFEGYNTCLFAYGQTGSGKSYTMMGFEEEAGVISRFFQELFSKLASMKNEEVNSSYTSILNYKQTNKKSEFHEFPRK</sequence>
<organism evidence="5 6">
    <name type="scientific">Amphilophus citrinellus</name>
    <name type="common">Midas cichlid</name>
    <name type="synonym">Cichlasoma citrinellum</name>
    <dbReference type="NCBI Taxonomy" id="61819"/>
    <lineage>
        <taxon>Eukaryota</taxon>
        <taxon>Metazoa</taxon>
        <taxon>Chordata</taxon>
        <taxon>Craniata</taxon>
        <taxon>Vertebrata</taxon>
        <taxon>Euteleostomi</taxon>
        <taxon>Actinopterygii</taxon>
        <taxon>Neopterygii</taxon>
        <taxon>Teleostei</taxon>
        <taxon>Neoteleostei</taxon>
        <taxon>Acanthomorphata</taxon>
        <taxon>Ovalentaria</taxon>
        <taxon>Cichlomorphae</taxon>
        <taxon>Cichliformes</taxon>
        <taxon>Cichlidae</taxon>
        <taxon>New World cichlids</taxon>
        <taxon>Cichlasomatinae</taxon>
        <taxon>Heroini</taxon>
        <taxon>Amphilophus</taxon>
    </lineage>
</organism>
<comment type="similarity">
    <text evidence="3">Belongs to the TRAFAC class myosin-kinesin ATPase superfamily. Kinesin family.</text>
</comment>
<feature type="binding site" evidence="3">
    <location>
        <begin position="61"/>
        <end position="68"/>
    </location>
    <ligand>
        <name>ATP</name>
        <dbReference type="ChEBI" id="CHEBI:30616"/>
    </ligand>
</feature>
<evidence type="ECO:0000313" key="6">
    <source>
        <dbReference type="Proteomes" id="UP000261340"/>
    </source>
</evidence>
<reference evidence="5" key="1">
    <citation type="submission" date="2025-08" db="UniProtKB">
        <authorList>
            <consortium name="Ensembl"/>
        </authorList>
    </citation>
    <scope>IDENTIFICATION</scope>
</reference>
<keyword evidence="2 3" id="KW-0067">ATP-binding</keyword>
<accession>A0A3Q0QWM8</accession>
<evidence type="ECO:0000313" key="5">
    <source>
        <dbReference type="Ensembl" id="ENSACIP00000001795.1"/>
    </source>
</evidence>
<dbReference type="GeneTree" id="ENSGT00940000156834"/>
<dbReference type="PROSITE" id="PS50067">
    <property type="entry name" value="KINESIN_MOTOR_2"/>
    <property type="match status" value="1"/>
</dbReference>
<feature type="domain" description="Kinesin motor" evidence="4">
    <location>
        <begin position="1"/>
        <end position="125"/>
    </location>
</feature>
<proteinExistence type="inferred from homology"/>
<dbReference type="SMART" id="SM00129">
    <property type="entry name" value="KISc"/>
    <property type="match status" value="1"/>
</dbReference>
<dbReference type="Pfam" id="PF00225">
    <property type="entry name" value="Kinesin"/>
    <property type="match status" value="1"/>
</dbReference>
<dbReference type="GO" id="GO:0007018">
    <property type="term" value="P:microtubule-based movement"/>
    <property type="evidence" value="ECO:0007669"/>
    <property type="project" value="InterPro"/>
</dbReference>
<dbReference type="GO" id="GO:0008017">
    <property type="term" value="F:microtubule binding"/>
    <property type="evidence" value="ECO:0007669"/>
    <property type="project" value="InterPro"/>
</dbReference>
<name>A0A3Q0QWM8_AMPCI</name>
<dbReference type="InterPro" id="IPR036961">
    <property type="entry name" value="Kinesin_motor_dom_sf"/>
</dbReference>
<keyword evidence="3" id="KW-0505">Motor protein</keyword>
<dbReference type="GO" id="GO:0003777">
    <property type="term" value="F:microtubule motor activity"/>
    <property type="evidence" value="ECO:0007669"/>
    <property type="project" value="InterPro"/>
</dbReference>
<evidence type="ECO:0000256" key="2">
    <source>
        <dbReference type="ARBA" id="ARBA00022840"/>
    </source>
</evidence>
<keyword evidence="1 3" id="KW-0547">Nucleotide-binding</keyword>
<evidence type="ECO:0000259" key="4">
    <source>
        <dbReference type="PROSITE" id="PS50067"/>
    </source>
</evidence>
<dbReference type="GO" id="GO:0005524">
    <property type="term" value="F:ATP binding"/>
    <property type="evidence" value="ECO:0007669"/>
    <property type="project" value="UniProtKB-UniRule"/>
</dbReference>
<dbReference type="Gene3D" id="3.40.850.10">
    <property type="entry name" value="Kinesin motor domain"/>
    <property type="match status" value="1"/>
</dbReference>
<protein>
    <recommendedName>
        <fullName evidence="4">Kinesin motor domain-containing protein</fullName>
    </recommendedName>
</protein>
<dbReference type="Proteomes" id="UP000261340">
    <property type="component" value="Unplaced"/>
</dbReference>
<dbReference type="PANTHER" id="PTHR47117">
    <property type="entry name" value="STAR-RELATED LIPID TRANSFER PROTEIN 9"/>
    <property type="match status" value="1"/>
</dbReference>
<keyword evidence="6" id="KW-1185">Reference proteome</keyword>
<dbReference type="PANTHER" id="PTHR47117:SF5">
    <property type="entry name" value="KINESIN-LIKE PROTEIN KIF14"/>
    <property type="match status" value="1"/>
</dbReference>
<dbReference type="InterPro" id="IPR001752">
    <property type="entry name" value="Kinesin_motor_dom"/>
</dbReference>
<evidence type="ECO:0000256" key="3">
    <source>
        <dbReference type="PROSITE-ProRule" id="PRU00283"/>
    </source>
</evidence>